<accession>A0A6N3GTC7</accession>
<gene>
    <name evidence="2" type="ORF">CPLFYP93_03271</name>
</gene>
<evidence type="ECO:0000313" key="2">
    <source>
        <dbReference type="EMBL" id="VYU67099.1"/>
    </source>
</evidence>
<sequence>MRNNRKTSEAQRKADKRWREKNREHANYLKNRTSARCFIRNKATLEDIEELRELLRLRAEVLSKENNLLC</sequence>
<organism evidence="2">
    <name type="scientific">Clostridium paraputrificum</name>
    <dbReference type="NCBI Taxonomy" id="29363"/>
    <lineage>
        <taxon>Bacteria</taxon>
        <taxon>Bacillati</taxon>
        <taxon>Bacillota</taxon>
        <taxon>Clostridia</taxon>
        <taxon>Eubacteriales</taxon>
        <taxon>Clostridiaceae</taxon>
        <taxon>Clostridium</taxon>
    </lineage>
</organism>
<name>A0A6N3GTC7_9CLOT</name>
<feature type="region of interest" description="Disordered" evidence="1">
    <location>
        <begin position="1"/>
        <end position="25"/>
    </location>
</feature>
<reference evidence="2" key="1">
    <citation type="submission" date="2019-11" db="EMBL/GenBank/DDBJ databases">
        <authorList>
            <person name="Feng L."/>
        </authorList>
    </citation>
    <scope>NUCLEOTIDE SEQUENCE</scope>
    <source>
        <strain evidence="2">CParaputrificumLFYP93</strain>
    </source>
</reference>
<dbReference type="RefSeq" id="WP_156563251.1">
    <property type="nucleotide sequence ID" value="NZ_CACRTV010000088.1"/>
</dbReference>
<protein>
    <submittedName>
        <fullName evidence="2">Uncharacterized protein</fullName>
    </submittedName>
</protein>
<evidence type="ECO:0000256" key="1">
    <source>
        <dbReference type="SAM" id="MobiDB-lite"/>
    </source>
</evidence>
<dbReference type="AlphaFoldDB" id="A0A6N3GTC7"/>
<dbReference type="EMBL" id="CACRTV010000088">
    <property type="protein sequence ID" value="VYU67099.1"/>
    <property type="molecule type" value="Genomic_DNA"/>
</dbReference>
<proteinExistence type="predicted"/>